<comment type="caution">
    <text evidence="1">The sequence shown here is derived from an EMBL/GenBank/DDBJ whole genome shotgun (WGS) entry which is preliminary data.</text>
</comment>
<name>A3V9I9_9RHOB</name>
<dbReference type="InterPro" id="IPR011200">
    <property type="entry name" value="UCP012608"/>
</dbReference>
<keyword evidence="2" id="KW-1185">Reference proteome</keyword>
<protein>
    <recommendedName>
        <fullName evidence="3">DUF2332 domain-containing protein</fullName>
    </recommendedName>
</protein>
<dbReference type="Pfam" id="PF10094">
    <property type="entry name" value="DUF2332"/>
    <property type="match status" value="1"/>
</dbReference>
<dbReference type="PIRSF" id="PIRSF012608">
    <property type="entry name" value="UCP012608"/>
    <property type="match status" value="1"/>
</dbReference>
<sequence length="343" mass="36942">MTLATAFREQAKSNEALGSPFSARVLRLVADRIAPGSPVMDRMLAFEGDIGPSGQSVPLRLLGGLHALVLSGEDPDLAACYPPNPATDDATLGAALDAALATRTDTLLTYLALPPQTNEVRRSAVMIAAGHWLADRYGLPFVLTELGASAGLNLMWDRYALDLPCGYRGPADPAVTLSPDWTGPCPPEAKIEVTDRRGIDVAPLDVHDPADERRLLSYLWADQPERIERTRAAIAVYDAQVDQSDAMSFLPIRVAIRRPGHIHLVFHTIAWQYFPPATKAACEIAFEAAGKAATLDAPIARLSMEADGQGPGAAMTLTTWPGGEVHNLGRVDFHGRWVDWQAP</sequence>
<dbReference type="eggNOG" id="COG4427">
    <property type="taxonomic scope" value="Bacteria"/>
</dbReference>
<gene>
    <name evidence="1" type="ORF">RB2654_18393</name>
</gene>
<dbReference type="HOGENOM" id="CLU_065141_1_0_5"/>
<dbReference type="AlphaFoldDB" id="A3V9I9"/>
<dbReference type="OrthoDB" id="7666987at2"/>
<evidence type="ECO:0000313" key="2">
    <source>
        <dbReference type="Proteomes" id="UP000002931"/>
    </source>
</evidence>
<evidence type="ECO:0008006" key="3">
    <source>
        <dbReference type="Google" id="ProtNLM"/>
    </source>
</evidence>
<dbReference type="Proteomes" id="UP000002931">
    <property type="component" value="Unassembled WGS sequence"/>
</dbReference>
<dbReference type="RefSeq" id="WP_008334283.1">
    <property type="nucleotide sequence ID" value="NZ_CH902578.1"/>
</dbReference>
<dbReference type="EMBL" id="AAMT01000001">
    <property type="protein sequence ID" value="EAQ14580.1"/>
    <property type="molecule type" value="Genomic_DNA"/>
</dbReference>
<evidence type="ECO:0000313" key="1">
    <source>
        <dbReference type="EMBL" id="EAQ14580.1"/>
    </source>
</evidence>
<accession>A3V9I9</accession>
<reference evidence="1 2" key="1">
    <citation type="journal article" date="2010" name="J. Bacteriol.">
        <title>Genome sequences of Pelagibaca bermudensis HTCC2601T and Maritimibacter alkaliphilus HTCC2654T, the type strains of two marine Roseobacter genera.</title>
        <authorList>
            <person name="Thrash J.C."/>
            <person name="Cho J.C."/>
            <person name="Ferriera S."/>
            <person name="Johnson J."/>
            <person name="Vergin K.L."/>
            <person name="Giovannoni S.J."/>
        </authorList>
    </citation>
    <scope>NUCLEOTIDE SEQUENCE [LARGE SCALE GENOMIC DNA]</scope>
    <source>
        <strain evidence="1 2">HTCC2654</strain>
    </source>
</reference>
<proteinExistence type="predicted"/>
<dbReference type="STRING" id="314271.RB2654_18393"/>
<organism evidence="1 2">
    <name type="scientific">Maritimibacter alkaliphilus HTCC2654</name>
    <dbReference type="NCBI Taxonomy" id="314271"/>
    <lineage>
        <taxon>Bacteria</taxon>
        <taxon>Pseudomonadati</taxon>
        <taxon>Pseudomonadota</taxon>
        <taxon>Alphaproteobacteria</taxon>
        <taxon>Rhodobacterales</taxon>
        <taxon>Roseobacteraceae</taxon>
        <taxon>Maritimibacter</taxon>
    </lineage>
</organism>